<feature type="domain" description="Vta1 C-terminal" evidence="10">
    <location>
        <begin position="259"/>
        <end position="296"/>
    </location>
</feature>
<evidence type="ECO:0000256" key="5">
    <source>
        <dbReference type="ARBA" id="ARBA00022490"/>
    </source>
</evidence>
<organism evidence="11">
    <name type="scientific">Culicoides sonorensis</name>
    <name type="common">Biting midge</name>
    <dbReference type="NCBI Taxonomy" id="179676"/>
    <lineage>
        <taxon>Eukaryota</taxon>
        <taxon>Metazoa</taxon>
        <taxon>Ecdysozoa</taxon>
        <taxon>Arthropoda</taxon>
        <taxon>Hexapoda</taxon>
        <taxon>Insecta</taxon>
        <taxon>Pterygota</taxon>
        <taxon>Neoptera</taxon>
        <taxon>Endopterygota</taxon>
        <taxon>Diptera</taxon>
        <taxon>Nematocera</taxon>
        <taxon>Chironomoidea</taxon>
        <taxon>Ceratopogonidae</taxon>
        <taxon>Ceratopogoninae</taxon>
        <taxon>Culicoides</taxon>
        <taxon>Monoculicoides</taxon>
    </lineage>
</organism>
<reference evidence="11" key="1">
    <citation type="submission" date="2018-04" db="EMBL/GenBank/DDBJ databases">
        <authorList>
            <person name="Go L.Y."/>
            <person name="Mitchell J.A."/>
        </authorList>
    </citation>
    <scope>NUCLEOTIDE SEQUENCE</scope>
    <source>
        <tissue evidence="11">Whole organism</tissue>
    </source>
</reference>
<dbReference type="GO" id="GO:0005771">
    <property type="term" value="C:multivesicular body"/>
    <property type="evidence" value="ECO:0007669"/>
    <property type="project" value="TreeGrafter"/>
</dbReference>
<comment type="subcellular location">
    <subcellularLocation>
        <location evidence="2">Cytoplasm</location>
    </subcellularLocation>
    <subcellularLocation>
        <location evidence="1">Endosome membrane</location>
        <topology evidence="1">Peripheral membrane protein</topology>
    </subcellularLocation>
</comment>
<accession>A0A336L7D9</accession>
<protein>
    <submittedName>
        <fullName evidence="11">CSON005971 protein</fullName>
    </submittedName>
</protein>
<sequence length="301" mass="33335">MSAANCPASLKPISHYLILAAEHDKRDPVVAYWTRLYALQLGLKLSKKEPEEQTFLISVMDFLETFKKEHRENEAISNEVVAQAHLENYALKLFQYADRNDREANFGKNVVKAYFTAGRLYDVLETFGELSTEVIQNRKYAKWKATYIHNCLKNGETPIPGPLAGEDDDEFRELMNIGPPLPTPVTPTVDEPGPSMGFIQPGPPTGTSGIDDFDPLKIRAPSPPKEPEKAPGGFKAYNPGDAVADVSYEETSGASNLSPELMNKAQKYCKWAGSALNYDDVPNAIENLQKALRLLQTGQDG</sequence>
<gene>
    <name evidence="11" type="primary">CSON005971</name>
</gene>
<dbReference type="PANTHER" id="PTHR46009:SF1">
    <property type="entry name" value="VACUOLAR PROTEIN SORTING-ASSOCIATED PROTEIN VTA1 HOMOLOG"/>
    <property type="match status" value="1"/>
</dbReference>
<evidence type="ECO:0000256" key="6">
    <source>
        <dbReference type="ARBA" id="ARBA00022753"/>
    </source>
</evidence>
<dbReference type="InterPro" id="IPR023175">
    <property type="entry name" value="Vta1/CALS_N_sf"/>
</dbReference>
<dbReference type="Pfam" id="PF04652">
    <property type="entry name" value="Vta1"/>
    <property type="match status" value="1"/>
</dbReference>
<evidence type="ECO:0000256" key="3">
    <source>
        <dbReference type="ARBA" id="ARBA00007895"/>
    </source>
</evidence>
<name>A0A336L7D9_CULSO</name>
<keyword evidence="5" id="KW-0963">Cytoplasm</keyword>
<evidence type="ECO:0000256" key="7">
    <source>
        <dbReference type="ARBA" id="ARBA00022927"/>
    </source>
</evidence>
<keyword evidence="4" id="KW-0813">Transport</keyword>
<reference evidence="12" key="2">
    <citation type="submission" date="2018-07" db="EMBL/GenBank/DDBJ databases">
        <authorList>
            <person name="Quirk P.G."/>
            <person name="Krulwich T.A."/>
        </authorList>
    </citation>
    <scope>NUCLEOTIDE SEQUENCE</scope>
</reference>
<dbReference type="GO" id="GO:0032511">
    <property type="term" value="P:late endosome to vacuole transport via multivesicular body sorting pathway"/>
    <property type="evidence" value="ECO:0007669"/>
    <property type="project" value="InterPro"/>
</dbReference>
<dbReference type="Pfam" id="PF18097">
    <property type="entry name" value="Vta1_C"/>
    <property type="match status" value="1"/>
</dbReference>
<dbReference type="Gene3D" id="1.20.5.420">
    <property type="entry name" value="Immunoglobulin FC, subunit C"/>
    <property type="match status" value="1"/>
</dbReference>
<keyword evidence="8" id="KW-0472">Membrane</keyword>
<dbReference type="AlphaFoldDB" id="A0A336L7D9"/>
<evidence type="ECO:0000256" key="1">
    <source>
        <dbReference type="ARBA" id="ARBA00004481"/>
    </source>
</evidence>
<keyword evidence="7" id="KW-0653">Protein transport</keyword>
<dbReference type="PANTHER" id="PTHR46009">
    <property type="entry name" value="VACUOLAR PROTEIN SORTING-ASSOCIATED PROTEIN VTA1 HOMOLOG"/>
    <property type="match status" value="1"/>
</dbReference>
<evidence type="ECO:0000313" key="11">
    <source>
        <dbReference type="EMBL" id="SSX13718.1"/>
    </source>
</evidence>
<evidence type="ECO:0000259" key="10">
    <source>
        <dbReference type="Pfam" id="PF18097"/>
    </source>
</evidence>
<dbReference type="Gene3D" id="1.25.40.270">
    <property type="entry name" value="Vacuolar protein sorting-associated protein vta1"/>
    <property type="match status" value="1"/>
</dbReference>
<dbReference type="InterPro" id="IPR039431">
    <property type="entry name" value="Vta1/CALS_N"/>
</dbReference>
<dbReference type="VEuPathDB" id="VectorBase:CSON005971"/>
<dbReference type="InterPro" id="IPR044538">
    <property type="entry name" value="Vta1-like"/>
</dbReference>
<dbReference type="GO" id="GO:0010008">
    <property type="term" value="C:endosome membrane"/>
    <property type="evidence" value="ECO:0007669"/>
    <property type="project" value="UniProtKB-SubCell"/>
</dbReference>
<feature type="domain" description="Vta1/callose synthase N-terminal" evidence="9">
    <location>
        <begin position="13"/>
        <end position="154"/>
    </location>
</feature>
<evidence type="ECO:0000259" key="9">
    <source>
        <dbReference type="Pfam" id="PF04652"/>
    </source>
</evidence>
<dbReference type="InterPro" id="IPR041212">
    <property type="entry name" value="Vta1_C"/>
</dbReference>
<evidence type="ECO:0000256" key="4">
    <source>
        <dbReference type="ARBA" id="ARBA00022448"/>
    </source>
</evidence>
<dbReference type="EMBL" id="UFQS01002298">
    <property type="protein sequence ID" value="SSX13718.1"/>
    <property type="molecule type" value="Genomic_DNA"/>
</dbReference>
<evidence type="ECO:0000313" key="12">
    <source>
        <dbReference type="EMBL" id="SSX33139.1"/>
    </source>
</evidence>
<comment type="similarity">
    <text evidence="3">Belongs to the VTA1 family.</text>
</comment>
<evidence type="ECO:0000256" key="8">
    <source>
        <dbReference type="ARBA" id="ARBA00023136"/>
    </source>
</evidence>
<dbReference type="GO" id="GO:0015031">
    <property type="term" value="P:protein transport"/>
    <property type="evidence" value="ECO:0007669"/>
    <property type="project" value="UniProtKB-KW"/>
</dbReference>
<dbReference type="OMA" id="AYWCEYH"/>
<dbReference type="EMBL" id="UFQT01002298">
    <property type="protein sequence ID" value="SSX33139.1"/>
    <property type="molecule type" value="Genomic_DNA"/>
</dbReference>
<proteinExistence type="inferred from homology"/>
<evidence type="ECO:0000256" key="2">
    <source>
        <dbReference type="ARBA" id="ARBA00004496"/>
    </source>
</evidence>
<keyword evidence="6" id="KW-0967">Endosome</keyword>